<evidence type="ECO:0000313" key="2">
    <source>
        <dbReference type="EMBL" id="TGE19714.1"/>
    </source>
</evidence>
<sequence>MIRPSTTTRFICFTFLVLLALRGLGQATDPVAPGRAPKNIIKLAPLGFIHGQLPFSVESRLGFERVIGPHSSVAVAYSHLGTNKPFNFVGSVALSAAISTAFTAAGYPTVVYTDTKINTSGYRYQFQYKHYLSKKAAPEGLYLSPHFSYAKADYDIRLKAFEVAAAIKMTNSNYNLLFGFQDIWGKHFVVDVFTGLGYRDRSIRIFDTQGKLVDTMPKGTALKVSSGLNVGWAF</sequence>
<gene>
    <name evidence="2" type="ORF">E5J99_02840</name>
</gene>
<evidence type="ECO:0008006" key="4">
    <source>
        <dbReference type="Google" id="ProtNLM"/>
    </source>
</evidence>
<dbReference type="AlphaFoldDB" id="A0A4Z0PQX8"/>
<proteinExistence type="predicted"/>
<keyword evidence="3" id="KW-1185">Reference proteome</keyword>
<organism evidence="2 3">
    <name type="scientific">Hymenobacter elongatus</name>
    <dbReference type="NCBI Taxonomy" id="877208"/>
    <lineage>
        <taxon>Bacteria</taxon>
        <taxon>Pseudomonadati</taxon>
        <taxon>Bacteroidota</taxon>
        <taxon>Cytophagia</taxon>
        <taxon>Cytophagales</taxon>
        <taxon>Hymenobacteraceae</taxon>
        <taxon>Hymenobacter</taxon>
    </lineage>
</organism>
<comment type="caution">
    <text evidence="2">The sequence shown here is derived from an EMBL/GenBank/DDBJ whole genome shotgun (WGS) entry which is preliminary data.</text>
</comment>
<accession>A0A4Z0PQX8</accession>
<feature type="chain" id="PRO_5021394722" description="DUF3575 domain-containing protein" evidence="1">
    <location>
        <begin position="28"/>
        <end position="234"/>
    </location>
</feature>
<dbReference type="RefSeq" id="WP_135496202.1">
    <property type="nucleotide sequence ID" value="NZ_SRLD01000003.1"/>
</dbReference>
<keyword evidence="1" id="KW-0732">Signal</keyword>
<dbReference type="Proteomes" id="UP000297739">
    <property type="component" value="Unassembled WGS sequence"/>
</dbReference>
<dbReference type="EMBL" id="SRLD01000003">
    <property type="protein sequence ID" value="TGE19714.1"/>
    <property type="molecule type" value="Genomic_DNA"/>
</dbReference>
<name>A0A4Z0PQX8_9BACT</name>
<evidence type="ECO:0000313" key="3">
    <source>
        <dbReference type="Proteomes" id="UP000297739"/>
    </source>
</evidence>
<protein>
    <recommendedName>
        <fullName evidence="4">DUF3575 domain-containing protein</fullName>
    </recommendedName>
</protein>
<reference evidence="2 3" key="1">
    <citation type="submission" date="2019-04" db="EMBL/GenBank/DDBJ databases">
        <authorList>
            <person name="Feng G."/>
            <person name="Zhang J."/>
            <person name="Zhu H."/>
        </authorList>
    </citation>
    <scope>NUCLEOTIDE SEQUENCE [LARGE SCALE GENOMIC DNA]</scope>
    <source>
        <strain evidence="2 3">JCM 17223</strain>
    </source>
</reference>
<feature type="signal peptide" evidence="1">
    <location>
        <begin position="1"/>
        <end position="27"/>
    </location>
</feature>
<dbReference type="OrthoDB" id="849697at2"/>
<evidence type="ECO:0000256" key="1">
    <source>
        <dbReference type="SAM" id="SignalP"/>
    </source>
</evidence>